<dbReference type="STRING" id="478820.A0A196SKL3"/>
<dbReference type="InterPro" id="IPR032353">
    <property type="entry name" value="AZUL"/>
</dbReference>
<feature type="domain" description="Ubiquitin-protein ligase E3A N-terminal zinc-binding" evidence="2">
    <location>
        <begin position="6"/>
        <end position="60"/>
    </location>
</feature>
<evidence type="ECO:0000259" key="1">
    <source>
        <dbReference type="Pfam" id="PF03644"/>
    </source>
</evidence>
<reference evidence="3 4" key="1">
    <citation type="submission" date="2016-05" db="EMBL/GenBank/DDBJ databases">
        <title>Nuclear genome of Blastocystis sp. subtype 1 NandII.</title>
        <authorList>
            <person name="Gentekaki E."/>
            <person name="Curtis B."/>
            <person name="Stairs C."/>
            <person name="Eme L."/>
            <person name="Herman E."/>
            <person name="Klimes V."/>
            <person name="Arias M.C."/>
            <person name="Elias M."/>
            <person name="Hilliou F."/>
            <person name="Klute M."/>
            <person name="Malik S.-B."/>
            <person name="Pightling A."/>
            <person name="Rachubinski R."/>
            <person name="Salas D."/>
            <person name="Schlacht A."/>
            <person name="Suga H."/>
            <person name="Archibald J."/>
            <person name="Ball S.G."/>
            <person name="Clark G."/>
            <person name="Dacks J."/>
            <person name="Van Der Giezen M."/>
            <person name="Tsaousis A."/>
            <person name="Roger A."/>
        </authorList>
    </citation>
    <scope>NUCLEOTIDE SEQUENCE [LARGE SCALE GENOMIC DNA]</scope>
    <source>
        <strain evidence="4">ATCC 50177 / NandII</strain>
    </source>
</reference>
<dbReference type="InterPro" id="IPR005201">
    <property type="entry name" value="TIM_ENGase"/>
</dbReference>
<name>A0A196SKL3_BLAHN</name>
<sequence>MSVSVQELGRLYLAQLTKGCKNEKCCNMDCARNRSPNGAPGSPPSEEDKKAVVQRAITMAKCGTVFSCSYVNRAFASDESAEEMFVDPSILDDVTACEKIIRILRLALQGKKYRSINVKAPFLRELLDAHPTLSVVFAAAGFRFDCSAFRFTSEKKTEKMIHILSGPVFKAKAIDIPQFSKLSELSPLPDTSIVDNALLFFSYEAFHAKVGRIAFPHSVLLSSDFELTLHCSVENCRLCFLWSRDPEEVKHFTLRDGVVVRDDGHSISSPISALLLDLQKDLSCWIDHDRVICVNEPSYHASQFPLHFPSKIESISVIHQNHQLSLCFNATCVLAASLPAGMLLEDDCYGCLLGACNGLAPAACSVRSLRYTAEVSAALAEETSGAKEGREVHPALCEGAIDSLLDLCRYEVGENACRTTLRRRAMRDDHMRVLHCHDMRGGYQEDAWFYGSSSPYYAFHFWSSIDLFVYFSHHLITIPPANWIQAAHLNGVPILGTFIVEGNNDQLLYQLLTGPDPSPHNPKFDPFFADRLASLCEQANFDGYLVNIETRSVPTPLIRPLQEFLKELRLKLKALSPECQVIWYDSVDANGALNYQNQLNAKNRVYFNNCDGIFLNYWWQPGDLVVTRQNAGNRKRDVYVGVDVWGRGSFSGGGYNTHKALEQIAKQGLSCALFAPGWVFEHEFDCIYSPEYVRKEADFWNRTLLSVTESGRMCLTQSPTCVTFFSGQHGIGHTLPLYSDFCTMVMRHEFIRGACYDAPFYNPRFCSTLPFVDVTKNQGSELQGELVEDDGYNSGGSLLVRSYVGGKVKCGELVLFRFDDDLMVNQPLVLSVVGKVNSKTATWRIVFRGSVETVEPLLPSQSEYCCVLGLEGGESCIAPFLHTRLYPVMKDYHVTCIRDIALQCLNDRYEEGGLLLGNFYLNREVTHELVMKADYIPANYSLQVLPNPAVRNKQNALHNQYAVLRWQVKNADLVLEDGIMPIVDYFRVFGNGRYLGKTKTMSFCLRKKLEEKKKTMTVIVQPVTIFGSSIPLTKCNSYTVVF</sequence>
<keyword evidence="4" id="KW-1185">Reference proteome</keyword>
<dbReference type="EMBL" id="LXWW01000024">
    <property type="protein sequence ID" value="OAO17595.1"/>
    <property type="molecule type" value="Genomic_DNA"/>
</dbReference>
<comment type="caution">
    <text evidence="3">The sequence shown here is derived from an EMBL/GenBank/DDBJ whole genome shotgun (WGS) entry which is preliminary data.</text>
</comment>
<dbReference type="Gene3D" id="2.60.120.260">
    <property type="entry name" value="Galactose-binding domain-like"/>
    <property type="match status" value="1"/>
</dbReference>
<dbReference type="AlphaFoldDB" id="A0A196SKL3"/>
<dbReference type="GO" id="GO:0033925">
    <property type="term" value="F:mannosyl-glycoprotein endo-beta-N-acetylglucosaminidase activity"/>
    <property type="evidence" value="ECO:0007669"/>
    <property type="project" value="UniProtKB-EC"/>
</dbReference>
<keyword evidence="3" id="KW-0378">Hydrolase</keyword>
<dbReference type="Proteomes" id="UP000078348">
    <property type="component" value="Unassembled WGS sequence"/>
</dbReference>
<accession>A0A196SKL3</accession>
<dbReference type="InterPro" id="IPR042556">
    <property type="entry name" value="AZUL_sf"/>
</dbReference>
<dbReference type="OrthoDB" id="284473at2759"/>
<dbReference type="Pfam" id="PF03644">
    <property type="entry name" value="Glyco_hydro_85"/>
    <property type="match status" value="1"/>
</dbReference>
<feature type="domain" description="Cytosolic endo-beta-N-acetylglucosaminidase TIM barrel" evidence="1">
    <location>
        <begin position="452"/>
        <end position="743"/>
    </location>
</feature>
<evidence type="ECO:0000313" key="4">
    <source>
        <dbReference type="Proteomes" id="UP000078348"/>
    </source>
</evidence>
<dbReference type="PANTHER" id="PTHR13246">
    <property type="entry name" value="ENDO BETA N-ACETYLGLUCOSAMINIDASE"/>
    <property type="match status" value="1"/>
</dbReference>
<gene>
    <name evidence="3" type="ORF">AV274_0673</name>
</gene>
<dbReference type="Pfam" id="PF16558">
    <property type="entry name" value="AZUL"/>
    <property type="match status" value="1"/>
</dbReference>
<dbReference type="InterPro" id="IPR032979">
    <property type="entry name" value="ENGase"/>
</dbReference>
<organism evidence="3 4">
    <name type="scientific">Blastocystis sp. subtype 1 (strain ATCC 50177 / NandII)</name>
    <dbReference type="NCBI Taxonomy" id="478820"/>
    <lineage>
        <taxon>Eukaryota</taxon>
        <taxon>Sar</taxon>
        <taxon>Stramenopiles</taxon>
        <taxon>Bigyra</taxon>
        <taxon>Opalozoa</taxon>
        <taxon>Opalinata</taxon>
        <taxon>Blastocystidae</taxon>
        <taxon>Blastocystis</taxon>
    </lineage>
</organism>
<proteinExistence type="predicted"/>
<dbReference type="Gene3D" id="3.20.20.80">
    <property type="entry name" value="Glycosidases"/>
    <property type="match status" value="1"/>
</dbReference>
<evidence type="ECO:0000259" key="2">
    <source>
        <dbReference type="Pfam" id="PF16558"/>
    </source>
</evidence>
<dbReference type="PANTHER" id="PTHR13246:SF1">
    <property type="entry name" value="CYTOSOLIC ENDO-BETA-N-ACETYLGLUCOSAMINIDASE"/>
    <property type="match status" value="1"/>
</dbReference>
<dbReference type="CDD" id="cd06547">
    <property type="entry name" value="GH85_ENGase"/>
    <property type="match status" value="1"/>
</dbReference>
<protein>
    <submittedName>
        <fullName evidence="3">Glycosyl hydrolase family 85 protein</fullName>
    </submittedName>
</protein>
<dbReference type="Gene3D" id="6.10.130.10">
    <property type="entry name" value="Ubiquitin-protein ligase E3A, N-terminal zinc-binding domain (AZUL)"/>
    <property type="match status" value="1"/>
</dbReference>
<evidence type="ECO:0000313" key="3">
    <source>
        <dbReference type="EMBL" id="OAO17595.1"/>
    </source>
</evidence>
<dbReference type="GO" id="GO:0005829">
    <property type="term" value="C:cytosol"/>
    <property type="evidence" value="ECO:0007669"/>
    <property type="project" value="UniProtKB-SubCell"/>
</dbReference>